<gene>
    <name evidence="2" type="ORF">FK256_03605</name>
</gene>
<proteinExistence type="predicted"/>
<name>A0A508A497_9ACTO</name>
<evidence type="ECO:0000256" key="1">
    <source>
        <dbReference type="SAM" id="MobiDB-lite"/>
    </source>
</evidence>
<organism evidence="2 3">
    <name type="scientific">Actinomyces johnsonii</name>
    <dbReference type="NCBI Taxonomy" id="544581"/>
    <lineage>
        <taxon>Bacteria</taxon>
        <taxon>Bacillati</taxon>
        <taxon>Actinomycetota</taxon>
        <taxon>Actinomycetes</taxon>
        <taxon>Actinomycetales</taxon>
        <taxon>Actinomycetaceae</taxon>
        <taxon>Actinomyces</taxon>
    </lineage>
</organism>
<dbReference type="AlphaFoldDB" id="A0A508A497"/>
<evidence type="ECO:0000313" key="2">
    <source>
        <dbReference type="EMBL" id="TQD44137.1"/>
    </source>
</evidence>
<dbReference type="Proteomes" id="UP000319010">
    <property type="component" value="Unassembled WGS sequence"/>
</dbReference>
<dbReference type="EMBL" id="VICB01000004">
    <property type="protein sequence ID" value="TQD44137.1"/>
    <property type="molecule type" value="Genomic_DNA"/>
</dbReference>
<feature type="compositionally biased region" description="Low complexity" evidence="1">
    <location>
        <begin position="71"/>
        <end position="98"/>
    </location>
</feature>
<comment type="caution">
    <text evidence="2">The sequence shown here is derived from an EMBL/GenBank/DDBJ whole genome shotgun (WGS) entry which is preliminary data.</text>
</comment>
<sequence length="137" mass="14753">MGSAAPGRPGACGRFRDAASVGGARRRTPHQPRPPLVGTCPPRQRRGTGGRQSRTAFPIQNVPIPQTTGVRPQSSAGQRSSRSRSTFPIKARAAQAAPRPAPPDTHRPQPRAKGRLPNRPFTTEPPSGIDIHWYRAC</sequence>
<evidence type="ECO:0000313" key="3">
    <source>
        <dbReference type="Proteomes" id="UP000319010"/>
    </source>
</evidence>
<feature type="region of interest" description="Disordered" evidence="1">
    <location>
        <begin position="1"/>
        <end position="130"/>
    </location>
</feature>
<protein>
    <submittedName>
        <fullName evidence="2">Uncharacterized protein</fullName>
    </submittedName>
</protein>
<reference evidence="2 3" key="1">
    <citation type="submission" date="2019-06" db="EMBL/GenBank/DDBJ databases">
        <title>Draft genome sequence of Actinomyces johnsonii CCUG 34287T.</title>
        <authorList>
            <person name="Salva-Serra F."/>
            <person name="Cardew S."/>
            <person name="Moore E."/>
        </authorList>
    </citation>
    <scope>NUCLEOTIDE SEQUENCE [LARGE SCALE GENOMIC DNA]</scope>
    <source>
        <strain evidence="2 3">CCUG 34287</strain>
    </source>
</reference>
<accession>A0A508A497</accession>